<keyword evidence="3 6" id="KW-0732">Signal</keyword>
<evidence type="ECO:0000313" key="7">
    <source>
        <dbReference type="EMBL" id="TQV75119.1"/>
    </source>
</evidence>
<gene>
    <name evidence="7" type="ORF">FLL45_09280</name>
</gene>
<evidence type="ECO:0000256" key="2">
    <source>
        <dbReference type="ARBA" id="ARBA00005722"/>
    </source>
</evidence>
<feature type="signal peptide" evidence="6">
    <location>
        <begin position="1"/>
        <end position="26"/>
    </location>
</feature>
<dbReference type="RefSeq" id="WP_142941736.1">
    <property type="nucleotide sequence ID" value="NZ_VIKR01000002.1"/>
</dbReference>
<dbReference type="Proteomes" id="UP000317839">
    <property type="component" value="Unassembled WGS sequence"/>
</dbReference>
<sequence length="302" mass="33782">MNAFYRRLSRYSTQFMVLLVSFTLCGAVNANTECDPAQDTCREVGEWSIGLSVGLGYRSNPLLDGDDIPLILLPSISYYGDSFFVDNLDVGYTLIDTESSMLNLLITPSFDRVLFEQWDISNILVDLSSSPSFTTPNPGDSIAGGSEGAAFTEILSSELKKREFSILGGIEYSTPLNDGQLQFNVLKDISDVHSGSEIRLAYAYPFANSGLNATFGLTWKDKSMTDYYYGVDQDEVVDDRGYYQAGASLNPFIRLSWQQQNVHTSTWRFVFEYQKLDSEIADSPIVDKDHILTLFIGKQFSF</sequence>
<comment type="similarity">
    <text evidence="2">Belongs to the MipA/OmpV family.</text>
</comment>
<feature type="chain" id="PRO_5022093073" evidence="6">
    <location>
        <begin position="27"/>
        <end position="302"/>
    </location>
</feature>
<evidence type="ECO:0000256" key="6">
    <source>
        <dbReference type="SAM" id="SignalP"/>
    </source>
</evidence>
<dbReference type="InterPro" id="IPR010583">
    <property type="entry name" value="MipA"/>
</dbReference>
<reference evidence="7 8" key="1">
    <citation type="submission" date="2019-06" db="EMBL/GenBank/DDBJ databases">
        <title>Draft genome of Aliikangiella marina GYP-15.</title>
        <authorList>
            <person name="Wang G."/>
        </authorList>
    </citation>
    <scope>NUCLEOTIDE SEQUENCE [LARGE SCALE GENOMIC DNA]</scope>
    <source>
        <strain evidence="7 8">GYP-15</strain>
    </source>
</reference>
<dbReference type="GO" id="GO:0009252">
    <property type="term" value="P:peptidoglycan biosynthetic process"/>
    <property type="evidence" value="ECO:0007669"/>
    <property type="project" value="TreeGrafter"/>
</dbReference>
<dbReference type="AlphaFoldDB" id="A0A545TD29"/>
<dbReference type="EMBL" id="VIKR01000002">
    <property type="protein sequence ID" value="TQV75119.1"/>
    <property type="molecule type" value="Genomic_DNA"/>
</dbReference>
<accession>A0A545TD29</accession>
<dbReference type="GO" id="GO:0009279">
    <property type="term" value="C:cell outer membrane"/>
    <property type="evidence" value="ECO:0007669"/>
    <property type="project" value="UniProtKB-SubCell"/>
</dbReference>
<keyword evidence="5" id="KW-0998">Cell outer membrane</keyword>
<comment type="caution">
    <text evidence="7">The sequence shown here is derived from an EMBL/GenBank/DDBJ whole genome shotgun (WGS) entry which is preliminary data.</text>
</comment>
<dbReference type="PANTHER" id="PTHR38776">
    <property type="entry name" value="MLTA-INTERACTING PROTEIN-RELATED"/>
    <property type="match status" value="1"/>
</dbReference>
<protein>
    <submittedName>
        <fullName evidence="7">MipA/OmpV family protein</fullName>
    </submittedName>
</protein>
<name>A0A545TD29_9GAMM</name>
<dbReference type="PANTHER" id="PTHR38776:SF1">
    <property type="entry name" value="MLTA-INTERACTING PROTEIN-RELATED"/>
    <property type="match status" value="1"/>
</dbReference>
<evidence type="ECO:0000256" key="3">
    <source>
        <dbReference type="ARBA" id="ARBA00022729"/>
    </source>
</evidence>
<comment type="subcellular location">
    <subcellularLocation>
        <location evidence="1">Cell outer membrane</location>
    </subcellularLocation>
</comment>
<keyword evidence="4" id="KW-0472">Membrane</keyword>
<keyword evidence="8" id="KW-1185">Reference proteome</keyword>
<dbReference type="Pfam" id="PF06629">
    <property type="entry name" value="MipA"/>
    <property type="match status" value="1"/>
</dbReference>
<dbReference type="OrthoDB" id="8562138at2"/>
<organism evidence="7 8">
    <name type="scientific">Aliikangiella marina</name>
    <dbReference type="NCBI Taxonomy" id="1712262"/>
    <lineage>
        <taxon>Bacteria</taxon>
        <taxon>Pseudomonadati</taxon>
        <taxon>Pseudomonadota</taxon>
        <taxon>Gammaproteobacteria</taxon>
        <taxon>Oceanospirillales</taxon>
        <taxon>Pleioneaceae</taxon>
        <taxon>Aliikangiella</taxon>
    </lineage>
</organism>
<evidence type="ECO:0000256" key="1">
    <source>
        <dbReference type="ARBA" id="ARBA00004442"/>
    </source>
</evidence>
<evidence type="ECO:0000256" key="5">
    <source>
        <dbReference type="ARBA" id="ARBA00023237"/>
    </source>
</evidence>
<evidence type="ECO:0000256" key="4">
    <source>
        <dbReference type="ARBA" id="ARBA00023136"/>
    </source>
</evidence>
<evidence type="ECO:0000313" key="8">
    <source>
        <dbReference type="Proteomes" id="UP000317839"/>
    </source>
</evidence>
<proteinExistence type="inferred from homology"/>